<feature type="chain" id="PRO_5046126353" evidence="9">
    <location>
        <begin position="25"/>
        <end position="791"/>
    </location>
</feature>
<name>A0ABW5CYM3_9BACT</name>
<evidence type="ECO:0000313" key="12">
    <source>
        <dbReference type="EMBL" id="MFD2246898.1"/>
    </source>
</evidence>
<dbReference type="Proteomes" id="UP001597374">
    <property type="component" value="Unassembled WGS sequence"/>
</dbReference>
<gene>
    <name evidence="12" type="ORF">ACFSKP_11575</name>
</gene>
<reference evidence="13" key="1">
    <citation type="journal article" date="2019" name="Int. J. Syst. Evol. Microbiol.">
        <title>The Global Catalogue of Microorganisms (GCM) 10K type strain sequencing project: providing services to taxonomists for standard genome sequencing and annotation.</title>
        <authorList>
            <consortium name="The Broad Institute Genomics Platform"/>
            <consortium name="The Broad Institute Genome Sequencing Center for Infectious Disease"/>
            <person name="Wu L."/>
            <person name="Ma J."/>
        </authorList>
    </citation>
    <scope>NUCLEOTIDE SEQUENCE [LARGE SCALE GENOMIC DNA]</scope>
    <source>
        <strain evidence="13">CGMCC 4.1782</strain>
    </source>
</reference>
<dbReference type="Gene3D" id="2.60.40.1120">
    <property type="entry name" value="Carboxypeptidase-like, regulatory domain"/>
    <property type="match status" value="1"/>
</dbReference>
<evidence type="ECO:0000256" key="2">
    <source>
        <dbReference type="ARBA" id="ARBA00022448"/>
    </source>
</evidence>
<dbReference type="InterPro" id="IPR037066">
    <property type="entry name" value="Plug_dom_sf"/>
</dbReference>
<evidence type="ECO:0000313" key="13">
    <source>
        <dbReference type="Proteomes" id="UP001597374"/>
    </source>
</evidence>
<keyword evidence="12" id="KW-0675">Receptor</keyword>
<dbReference type="Pfam" id="PF07715">
    <property type="entry name" value="Plug"/>
    <property type="match status" value="1"/>
</dbReference>
<feature type="domain" description="TonB-dependent receptor plug" evidence="11">
    <location>
        <begin position="137"/>
        <end position="240"/>
    </location>
</feature>
<dbReference type="InterPro" id="IPR036942">
    <property type="entry name" value="Beta-barrel_TonB_sf"/>
</dbReference>
<keyword evidence="7" id="KW-0998">Cell outer membrane</keyword>
<evidence type="ECO:0000256" key="3">
    <source>
        <dbReference type="ARBA" id="ARBA00022452"/>
    </source>
</evidence>
<comment type="caution">
    <text evidence="12">The sequence shown here is derived from an EMBL/GenBank/DDBJ whole genome shotgun (WGS) entry which is preliminary data.</text>
</comment>
<evidence type="ECO:0000259" key="11">
    <source>
        <dbReference type="Pfam" id="PF07715"/>
    </source>
</evidence>
<dbReference type="Pfam" id="PF13715">
    <property type="entry name" value="CarbopepD_reg_2"/>
    <property type="match status" value="1"/>
</dbReference>
<dbReference type="SUPFAM" id="SSF49464">
    <property type="entry name" value="Carboxypeptidase regulatory domain-like"/>
    <property type="match status" value="1"/>
</dbReference>
<protein>
    <submittedName>
        <fullName evidence="12">TonB-dependent receptor</fullName>
    </submittedName>
</protein>
<dbReference type="EMBL" id="JBHUIM010000001">
    <property type="protein sequence ID" value="MFD2246898.1"/>
    <property type="molecule type" value="Genomic_DNA"/>
</dbReference>
<dbReference type="InterPro" id="IPR012910">
    <property type="entry name" value="Plug_dom"/>
</dbReference>
<evidence type="ECO:0000256" key="6">
    <source>
        <dbReference type="ARBA" id="ARBA00023136"/>
    </source>
</evidence>
<evidence type="ECO:0000256" key="4">
    <source>
        <dbReference type="ARBA" id="ARBA00022692"/>
    </source>
</evidence>
<dbReference type="PANTHER" id="PTHR30069">
    <property type="entry name" value="TONB-DEPENDENT OUTER MEMBRANE RECEPTOR"/>
    <property type="match status" value="1"/>
</dbReference>
<dbReference type="PANTHER" id="PTHR30069:SF40">
    <property type="entry name" value="TONB-DEPENDENT RECEPTOR NMB0964-RELATED"/>
    <property type="match status" value="1"/>
</dbReference>
<dbReference type="RefSeq" id="WP_250428674.1">
    <property type="nucleotide sequence ID" value="NZ_JALPRR010000001.1"/>
</dbReference>
<dbReference type="Gene3D" id="2.40.170.20">
    <property type="entry name" value="TonB-dependent receptor, beta-barrel domain"/>
    <property type="match status" value="1"/>
</dbReference>
<evidence type="ECO:0000259" key="10">
    <source>
        <dbReference type="Pfam" id="PF00593"/>
    </source>
</evidence>
<organism evidence="12 13">
    <name type="scientific">Pontibacter ruber</name>
    <dbReference type="NCBI Taxonomy" id="1343895"/>
    <lineage>
        <taxon>Bacteria</taxon>
        <taxon>Pseudomonadati</taxon>
        <taxon>Bacteroidota</taxon>
        <taxon>Cytophagia</taxon>
        <taxon>Cytophagales</taxon>
        <taxon>Hymenobacteraceae</taxon>
        <taxon>Pontibacter</taxon>
    </lineage>
</organism>
<feature type="signal peptide" evidence="9">
    <location>
        <begin position="1"/>
        <end position="24"/>
    </location>
</feature>
<evidence type="ECO:0000256" key="8">
    <source>
        <dbReference type="RuleBase" id="RU003357"/>
    </source>
</evidence>
<keyword evidence="5 8" id="KW-0798">TonB box</keyword>
<comment type="subcellular location">
    <subcellularLocation>
        <location evidence="1">Cell outer membrane</location>
        <topology evidence="1">Multi-pass membrane protein</topology>
    </subcellularLocation>
</comment>
<keyword evidence="4" id="KW-0812">Transmembrane</keyword>
<keyword evidence="6 8" id="KW-0472">Membrane</keyword>
<dbReference type="InterPro" id="IPR008969">
    <property type="entry name" value="CarboxyPept-like_regulatory"/>
</dbReference>
<feature type="domain" description="TonB-dependent receptor-like beta-barrel" evidence="10">
    <location>
        <begin position="337"/>
        <end position="755"/>
    </location>
</feature>
<dbReference type="InterPro" id="IPR000531">
    <property type="entry name" value="Beta-barrel_TonB"/>
</dbReference>
<evidence type="ECO:0000256" key="1">
    <source>
        <dbReference type="ARBA" id="ARBA00004571"/>
    </source>
</evidence>
<evidence type="ECO:0000256" key="9">
    <source>
        <dbReference type="SAM" id="SignalP"/>
    </source>
</evidence>
<dbReference type="SUPFAM" id="SSF56935">
    <property type="entry name" value="Porins"/>
    <property type="match status" value="1"/>
</dbReference>
<evidence type="ECO:0000256" key="7">
    <source>
        <dbReference type="ARBA" id="ARBA00023237"/>
    </source>
</evidence>
<dbReference type="GO" id="GO:0016787">
    <property type="term" value="F:hydrolase activity"/>
    <property type="evidence" value="ECO:0007669"/>
    <property type="project" value="UniProtKB-KW"/>
</dbReference>
<dbReference type="InterPro" id="IPR039426">
    <property type="entry name" value="TonB-dep_rcpt-like"/>
</dbReference>
<keyword evidence="2" id="KW-0813">Transport</keyword>
<keyword evidence="13" id="KW-1185">Reference proteome</keyword>
<comment type="similarity">
    <text evidence="8">Belongs to the TonB-dependent receptor family.</text>
</comment>
<dbReference type="Gene3D" id="2.170.130.10">
    <property type="entry name" value="TonB-dependent receptor, plug domain"/>
    <property type="match status" value="1"/>
</dbReference>
<sequence>MLYKLYIKSLLLLLLLITGQLATAQDMSETSATDLADAEQDCGLTLSGKVMDHDTRQPLVGATILIVEQNKATMTDEYGNYHFHHLCRGNYTLKITYIGYEEERISFRMSTSTVRNLTLHTDARMLHSVEITGSRMTEQPQASETLSGRELAETRGLSLGESLKRLSGVSSIQTGPNVSKPVIHGLFGSRVLILNNGVRHEAQQWGDEHAPEIDPLNADEMKVVKGAAGVRYGSDAIGGIVLVNPRPLPDSTGLNGEVNLIGSTNNRMGAASAMLEGKLAKLPPLSWRVHTSAKKAGSASTPDYVLKNTGFEEQNLSATLAYRQPRFGSEVYYSYFHSKLGVLSSAHIGSPADLFNAIQRKQPEETGDFSYAIERPYQDVTHHLLKTKAYYQTGDLGQLQLTYAYQQNIRDEYDKHRPRADGQAELHLDLATHSTDLAWEHKPVGNFSGSIGVGTLWQNNTYKNRYFIPFFRNFTSGVFWTEKWRKGNLQLEAGARYDHKDLQIRKRENDSTVIRPEYAFHNLSGSFGAMYDLGYHLTLSGNLSYASRAPHANELFAEGVHHGTATYEQGDPNLKSEHATNAVATVNYHSNRRLNGEVSVYRNFIQDYIYLQPTGEVIQTIRGAFPLANYQQTDATFWGVDLSLQYNFTDRFMLESKGSLVRAENSRDGSYLPFIPADRIDNSLRYQLGTMGSGRLTGTYVSLGALTVAKQHRADAQSEPFILPPDGYFLVHAEAGTTVKIGTQLLEVGITGNNLLNTTYRDYQNRLRYYADEVGRLLMFRVKIPLALLKN</sequence>
<keyword evidence="12" id="KW-0378">Hydrolase</keyword>
<keyword evidence="3" id="KW-1134">Transmembrane beta strand</keyword>
<evidence type="ECO:0000256" key="5">
    <source>
        <dbReference type="ARBA" id="ARBA00023077"/>
    </source>
</evidence>
<accession>A0ABW5CYM3</accession>
<dbReference type="Pfam" id="PF00593">
    <property type="entry name" value="TonB_dep_Rec_b-barrel"/>
    <property type="match status" value="1"/>
</dbReference>
<keyword evidence="9" id="KW-0732">Signal</keyword>
<proteinExistence type="inferred from homology"/>